<dbReference type="GeneID" id="27311119"/>
<accession>A0A0D1XTC7</accession>
<dbReference type="PANTHER" id="PTHR37013">
    <property type="entry name" value="INTEGRAL MEMBRANE PROTEIN (AFU_ORTHOLOGUE AFUA_1G05950)-RELATED"/>
    <property type="match status" value="1"/>
</dbReference>
<keyword evidence="1" id="KW-0472">Membrane</keyword>
<evidence type="ECO:0000313" key="4">
    <source>
        <dbReference type="Proteomes" id="UP000053259"/>
    </source>
</evidence>
<dbReference type="InParanoid" id="A0A0D1XTC7"/>
<dbReference type="HOGENOM" id="CLU_1050542_0_0_1"/>
<evidence type="ECO:0000256" key="1">
    <source>
        <dbReference type="SAM" id="Phobius"/>
    </source>
</evidence>
<dbReference type="EMBL" id="KN847536">
    <property type="protein sequence ID" value="KIW05961.1"/>
    <property type="molecule type" value="Genomic_DNA"/>
</dbReference>
<evidence type="ECO:0000313" key="3">
    <source>
        <dbReference type="EMBL" id="KIW05961.1"/>
    </source>
</evidence>
<dbReference type="RefSeq" id="XP_016215830.1">
    <property type="nucleotide sequence ID" value="XM_016356307.1"/>
</dbReference>
<dbReference type="OrthoDB" id="405906at2759"/>
<protein>
    <recommendedName>
        <fullName evidence="2">DUF7703 domain-containing protein</fullName>
    </recommendedName>
</protein>
<feature type="transmembrane region" description="Helical" evidence="1">
    <location>
        <begin position="12"/>
        <end position="34"/>
    </location>
</feature>
<reference evidence="3 4" key="1">
    <citation type="submission" date="2015-01" db="EMBL/GenBank/DDBJ databases">
        <title>The Genome Sequence of Ochroconis gallopava CBS43764.</title>
        <authorList>
            <consortium name="The Broad Institute Genomics Platform"/>
            <person name="Cuomo C."/>
            <person name="de Hoog S."/>
            <person name="Gorbushina A."/>
            <person name="Stielow B."/>
            <person name="Teixiera M."/>
            <person name="Abouelleil A."/>
            <person name="Chapman S.B."/>
            <person name="Priest M."/>
            <person name="Young S.K."/>
            <person name="Wortman J."/>
            <person name="Nusbaum C."/>
            <person name="Birren B."/>
        </authorList>
    </citation>
    <scope>NUCLEOTIDE SEQUENCE [LARGE SCALE GENOMIC DNA]</scope>
    <source>
        <strain evidence="3 4">CBS 43764</strain>
    </source>
</reference>
<feature type="transmembrane region" description="Helical" evidence="1">
    <location>
        <begin position="94"/>
        <end position="113"/>
    </location>
</feature>
<organism evidence="3 4">
    <name type="scientific">Verruconis gallopava</name>
    <dbReference type="NCBI Taxonomy" id="253628"/>
    <lineage>
        <taxon>Eukaryota</taxon>
        <taxon>Fungi</taxon>
        <taxon>Dikarya</taxon>
        <taxon>Ascomycota</taxon>
        <taxon>Pezizomycotina</taxon>
        <taxon>Dothideomycetes</taxon>
        <taxon>Pleosporomycetidae</taxon>
        <taxon>Venturiales</taxon>
        <taxon>Sympoventuriaceae</taxon>
        <taxon>Verruconis</taxon>
    </lineage>
</organism>
<feature type="transmembrane region" description="Helical" evidence="1">
    <location>
        <begin position="46"/>
        <end position="74"/>
    </location>
</feature>
<proteinExistence type="predicted"/>
<dbReference type="AlphaFoldDB" id="A0A0D1XTC7"/>
<feature type="domain" description="DUF7703" evidence="2">
    <location>
        <begin position="21"/>
        <end position="191"/>
    </location>
</feature>
<keyword evidence="1" id="KW-0812">Transmembrane</keyword>
<sequence>MLHYLVSGTPWLVVQLMAQGGWMCMVTGFGLTLYSRLNLILETRRWILYIIIFNTTIMEPFMAALSIGMAALSAKKDLAGKARWNDVFHPMERITILSLFAQETLISFIYIWSTYQYLKARFGLENPRTTTRTMILLFLVQIVVLVLDIAIIVIDFLGYNTLKLFLNSWVYAFKLELEFIVLNQLVEISKLGVPGIKSASKAIKDFCVRDATEKEEIPHFVTVFNVDSISALKHPNADLETVEVFKAHQNSCKDCSETELSKLSH</sequence>
<keyword evidence="4" id="KW-1185">Reference proteome</keyword>
<dbReference type="Pfam" id="PF24802">
    <property type="entry name" value="DUF7703"/>
    <property type="match status" value="1"/>
</dbReference>
<dbReference type="STRING" id="253628.A0A0D1XTC7"/>
<keyword evidence="1" id="KW-1133">Transmembrane helix</keyword>
<feature type="transmembrane region" description="Helical" evidence="1">
    <location>
        <begin position="134"/>
        <end position="159"/>
    </location>
</feature>
<evidence type="ECO:0000259" key="2">
    <source>
        <dbReference type="Pfam" id="PF24802"/>
    </source>
</evidence>
<dbReference type="Proteomes" id="UP000053259">
    <property type="component" value="Unassembled WGS sequence"/>
</dbReference>
<name>A0A0D1XTC7_9PEZI</name>
<dbReference type="VEuPathDB" id="FungiDB:PV09_03146"/>
<dbReference type="InterPro" id="IPR056120">
    <property type="entry name" value="DUF7703"/>
</dbReference>
<gene>
    <name evidence="3" type="ORF">PV09_03146</name>
</gene>